<comment type="caution">
    <text evidence="10">The sequence shown here is derived from an EMBL/GenBank/DDBJ whole genome shotgun (WGS) entry which is preliminary data.</text>
</comment>
<evidence type="ECO:0000256" key="9">
    <source>
        <dbReference type="HAMAP-Rule" id="MF_00161"/>
    </source>
</evidence>
<comment type="caution">
    <text evidence="9">Lacks conserved residue(s) required for the propagation of feature annotation.</text>
</comment>
<sequence length="238" mass="27079">MKPRNIFLLILLIIVVDQVIKIWIKTHMPLSYNWDPSHVPMTKYDRGIRPFGPNASWCQIYFVENEGMAWGWKFGGDWGKMLLTLFRLFAVIFGVYYILSIIKKKYHKGFIICVGLIFAGALGNLIDSMFYGLIFEESTFTAVAKMFPKQGYAGFLHGKVVDMFYFPIIHSHFPKWLPVIGGDDFEFFSPVFNLADASISVGVIAILLFQKKFFHHHTTGSEAVATSSTTVNDDIKAV</sequence>
<evidence type="ECO:0000256" key="1">
    <source>
        <dbReference type="ARBA" id="ARBA00006139"/>
    </source>
</evidence>
<dbReference type="InterPro" id="IPR001872">
    <property type="entry name" value="Peptidase_A8"/>
</dbReference>
<keyword evidence="5 9" id="KW-0064">Aspartyl protease</keyword>
<dbReference type="EMBL" id="JAHSPG010000003">
    <property type="protein sequence ID" value="MBV4357135.1"/>
    <property type="molecule type" value="Genomic_DNA"/>
</dbReference>
<dbReference type="Pfam" id="PF01252">
    <property type="entry name" value="Peptidase_A8"/>
    <property type="match status" value="1"/>
</dbReference>
<dbReference type="GO" id="GO:0006508">
    <property type="term" value="P:proteolysis"/>
    <property type="evidence" value="ECO:0007669"/>
    <property type="project" value="UniProtKB-KW"/>
</dbReference>
<feature type="active site" evidence="9">
    <location>
        <position position="162"/>
    </location>
</feature>
<protein>
    <recommendedName>
        <fullName evidence="9">Lipoprotein signal peptidase</fullName>
        <ecNumber evidence="9">3.4.23.36</ecNumber>
    </recommendedName>
    <alternativeName>
        <fullName evidence="9">Prolipoprotein signal peptidase</fullName>
    </alternativeName>
    <alternativeName>
        <fullName evidence="9">Signal peptidase II</fullName>
        <shortName evidence="9">SPase II</shortName>
    </alternativeName>
</protein>
<evidence type="ECO:0000313" key="10">
    <source>
        <dbReference type="EMBL" id="MBV4357135.1"/>
    </source>
</evidence>
<evidence type="ECO:0000256" key="5">
    <source>
        <dbReference type="ARBA" id="ARBA00022750"/>
    </source>
</evidence>
<keyword evidence="7 9" id="KW-1133">Transmembrane helix</keyword>
<proteinExistence type="inferred from homology"/>
<dbReference type="PANTHER" id="PTHR33695:SF1">
    <property type="entry name" value="LIPOPROTEIN SIGNAL PEPTIDASE"/>
    <property type="match status" value="1"/>
</dbReference>
<dbReference type="HAMAP" id="MF_00161">
    <property type="entry name" value="LspA"/>
    <property type="match status" value="1"/>
</dbReference>
<evidence type="ECO:0000256" key="6">
    <source>
        <dbReference type="ARBA" id="ARBA00022801"/>
    </source>
</evidence>
<keyword evidence="2 9" id="KW-1003">Cell membrane</keyword>
<keyword evidence="3 9" id="KW-0645">Protease</keyword>
<feature type="transmembrane region" description="Helical" evidence="9">
    <location>
        <begin position="111"/>
        <end position="134"/>
    </location>
</feature>
<comment type="subcellular location">
    <subcellularLocation>
        <location evidence="9">Cell membrane</location>
        <topology evidence="9">Multi-pass membrane protein</topology>
    </subcellularLocation>
</comment>
<dbReference type="AlphaFoldDB" id="A0A9E2W2B3"/>
<keyword evidence="8 9" id="KW-0472">Membrane</keyword>
<dbReference type="EC" id="3.4.23.36" evidence="9"/>
<name>A0A9E2W2B3_9BACT</name>
<gene>
    <name evidence="9" type="primary">lspA</name>
    <name evidence="10" type="ORF">KTO63_08265</name>
</gene>
<dbReference type="Proteomes" id="UP000812270">
    <property type="component" value="Unassembled WGS sequence"/>
</dbReference>
<keyword evidence="10" id="KW-0449">Lipoprotein</keyword>
<dbReference type="RefSeq" id="WP_217790750.1">
    <property type="nucleotide sequence ID" value="NZ_JAHSPG010000003.1"/>
</dbReference>
<dbReference type="NCBIfam" id="NF011369">
    <property type="entry name" value="PRK14788.1"/>
    <property type="match status" value="1"/>
</dbReference>
<comment type="function">
    <text evidence="9">This protein specifically catalyzes the removal of signal peptides from prolipoproteins.</text>
</comment>
<reference evidence="10" key="1">
    <citation type="submission" date="2021-06" db="EMBL/GenBank/DDBJ databases">
        <authorList>
            <person name="Huq M.A."/>
        </authorList>
    </citation>
    <scope>NUCLEOTIDE SEQUENCE</scope>
    <source>
        <strain evidence="10">MAH-26</strain>
    </source>
</reference>
<feature type="transmembrane region" description="Helical" evidence="9">
    <location>
        <begin position="187"/>
        <end position="209"/>
    </location>
</feature>
<organism evidence="10 11">
    <name type="scientific">Pinibacter aurantiacus</name>
    <dbReference type="NCBI Taxonomy" id="2851599"/>
    <lineage>
        <taxon>Bacteria</taxon>
        <taxon>Pseudomonadati</taxon>
        <taxon>Bacteroidota</taxon>
        <taxon>Chitinophagia</taxon>
        <taxon>Chitinophagales</taxon>
        <taxon>Chitinophagaceae</taxon>
        <taxon>Pinibacter</taxon>
    </lineage>
</organism>
<evidence type="ECO:0000256" key="3">
    <source>
        <dbReference type="ARBA" id="ARBA00022670"/>
    </source>
</evidence>
<feature type="transmembrane region" description="Helical" evidence="9">
    <location>
        <begin position="78"/>
        <end position="99"/>
    </location>
</feature>
<comment type="similarity">
    <text evidence="1 9">Belongs to the peptidase A8 family.</text>
</comment>
<dbReference type="PANTHER" id="PTHR33695">
    <property type="entry name" value="LIPOPROTEIN SIGNAL PEPTIDASE"/>
    <property type="match status" value="1"/>
</dbReference>
<comment type="pathway">
    <text evidence="9">Protein modification; lipoprotein biosynthesis (signal peptide cleavage).</text>
</comment>
<keyword evidence="4 9" id="KW-0812">Transmembrane</keyword>
<feature type="active site" evidence="9">
    <location>
        <position position="196"/>
    </location>
</feature>
<accession>A0A9E2W2B3</accession>
<dbReference type="GO" id="GO:0005886">
    <property type="term" value="C:plasma membrane"/>
    <property type="evidence" value="ECO:0007669"/>
    <property type="project" value="UniProtKB-SubCell"/>
</dbReference>
<dbReference type="GO" id="GO:0004190">
    <property type="term" value="F:aspartic-type endopeptidase activity"/>
    <property type="evidence" value="ECO:0007669"/>
    <property type="project" value="UniProtKB-UniRule"/>
</dbReference>
<comment type="catalytic activity">
    <reaction evidence="9">
        <text>Release of signal peptides from bacterial membrane prolipoproteins. Hydrolyzes -Xaa-Yaa-Zaa-|-(S,diacylglyceryl)Cys-, in which Xaa is hydrophobic (preferably Leu), and Yaa (Ala or Ser) and Zaa (Gly or Ala) have small, neutral side chains.</text>
        <dbReference type="EC" id="3.4.23.36"/>
    </reaction>
</comment>
<keyword evidence="11" id="KW-1185">Reference proteome</keyword>
<evidence type="ECO:0000256" key="2">
    <source>
        <dbReference type="ARBA" id="ARBA00022475"/>
    </source>
</evidence>
<evidence type="ECO:0000256" key="8">
    <source>
        <dbReference type="ARBA" id="ARBA00023136"/>
    </source>
</evidence>
<keyword evidence="6 9" id="KW-0378">Hydrolase</keyword>
<evidence type="ECO:0000256" key="7">
    <source>
        <dbReference type="ARBA" id="ARBA00022989"/>
    </source>
</evidence>
<evidence type="ECO:0000256" key="4">
    <source>
        <dbReference type="ARBA" id="ARBA00022692"/>
    </source>
</evidence>
<evidence type="ECO:0000313" key="11">
    <source>
        <dbReference type="Proteomes" id="UP000812270"/>
    </source>
</evidence>